<reference evidence="13 14" key="1">
    <citation type="submission" date="2020-01" db="EMBL/GenBank/DDBJ databases">
        <title>Investigation of new actinobacteria for the biodesulphurisation of diesel fuel.</title>
        <authorList>
            <person name="Athi Narayanan S.M."/>
        </authorList>
    </citation>
    <scope>NUCLEOTIDE SEQUENCE [LARGE SCALE GENOMIC DNA]</scope>
    <source>
        <strain evidence="13 14">213E</strain>
    </source>
</reference>
<dbReference type="Gene3D" id="3.30.559.10">
    <property type="entry name" value="Chloramphenicol acetyltransferase-like domain"/>
    <property type="match status" value="1"/>
</dbReference>
<protein>
    <recommendedName>
        <fullName evidence="4">diacylglycerol O-acyltransferase</fullName>
        <ecNumber evidence="4">2.3.1.20</ecNumber>
    </recommendedName>
</protein>
<evidence type="ECO:0000256" key="6">
    <source>
        <dbReference type="ARBA" id="ARBA00022679"/>
    </source>
</evidence>
<dbReference type="SUPFAM" id="SSF52777">
    <property type="entry name" value="CoA-dependent acyltransferases"/>
    <property type="match status" value="1"/>
</dbReference>
<dbReference type="Proteomes" id="UP000466307">
    <property type="component" value="Unassembled WGS sequence"/>
</dbReference>
<dbReference type="GO" id="GO:0071731">
    <property type="term" value="P:response to nitric oxide"/>
    <property type="evidence" value="ECO:0007669"/>
    <property type="project" value="TreeGrafter"/>
</dbReference>
<sequence>MHLDPRMGAFDAVMFGVEGDPLLRSVIILVAMLDRCPDRTVIDDRVDHMTRRIPRLRQRAVGNPLSPAPPRWETDPNFDPTFHLRWRRGDDSCSAVDAVLAYAERMSEADFDHARPLWEVAILTDLADDAAAFVLKIHHSITDGVGGMAMAADMFDLQREPASSPPSPDVPPPAPLGMVGRIGQDIGFETRAARDTVVAAAGFVLAIARDGLTHPVRTVTSAATTTTAMIRMLEPQSTPRSELMTKRSLSSSFSILDVPLDELRRAATVADTTINVCFVAAVAGAVRRHHQRLGHPLPEFRVNMPISLRTDADAEGGNQWVPARFIVPTEPDDLRSRIRRLDPILHKARTDPALHLSTIVYQLLTLLPRQVTTSVAGSLMKGVDVAATNVPGPPIPVFTGGAEVTALVPFAPKGGAAVNVALMSYAGRAYLGINCDPAAVIDPELLTDCIREGLAEVVALH</sequence>
<evidence type="ECO:0000256" key="3">
    <source>
        <dbReference type="ARBA" id="ARBA00009587"/>
    </source>
</evidence>
<feature type="domain" description="O-acyltransferase WSD1-like N-terminal" evidence="11">
    <location>
        <begin position="44"/>
        <end position="275"/>
    </location>
</feature>
<dbReference type="EC" id="2.3.1.20" evidence="4"/>
<evidence type="ECO:0000256" key="1">
    <source>
        <dbReference type="ARBA" id="ARBA00004771"/>
    </source>
</evidence>
<dbReference type="GO" id="GO:0051701">
    <property type="term" value="P:biological process involved in interaction with host"/>
    <property type="evidence" value="ECO:0007669"/>
    <property type="project" value="TreeGrafter"/>
</dbReference>
<comment type="caution">
    <text evidence="13">The sequence shown here is derived from an EMBL/GenBank/DDBJ whole genome shotgun (WGS) entry which is preliminary data.</text>
</comment>
<comment type="pathway">
    <text evidence="2">Lipid metabolism.</text>
</comment>
<feature type="domain" description="O-acyltransferase WSD1 C-terminal" evidence="12">
    <location>
        <begin position="318"/>
        <end position="456"/>
    </location>
</feature>
<dbReference type="PANTHER" id="PTHR31650">
    <property type="entry name" value="O-ACYLTRANSFERASE (WSD1-LIKE) FAMILY PROTEIN"/>
    <property type="match status" value="1"/>
</dbReference>
<evidence type="ECO:0000313" key="13">
    <source>
        <dbReference type="EMBL" id="NDK88769.1"/>
    </source>
</evidence>
<dbReference type="InterPro" id="IPR004255">
    <property type="entry name" value="O-acyltransferase_WSD1_N"/>
</dbReference>
<organism evidence="13 14">
    <name type="scientific">Gordonia desulfuricans</name>
    <dbReference type="NCBI Taxonomy" id="89051"/>
    <lineage>
        <taxon>Bacteria</taxon>
        <taxon>Bacillati</taxon>
        <taxon>Actinomycetota</taxon>
        <taxon>Actinomycetes</taxon>
        <taxon>Mycobacteriales</taxon>
        <taxon>Gordoniaceae</taxon>
        <taxon>Gordonia</taxon>
    </lineage>
</organism>
<dbReference type="AlphaFoldDB" id="A0A7K3LKG8"/>
<dbReference type="RefSeq" id="WP_059035974.1">
    <property type="nucleotide sequence ID" value="NZ_JAADZU010000008.1"/>
</dbReference>
<keyword evidence="8" id="KW-0443">Lipid metabolism</keyword>
<keyword evidence="6" id="KW-0808">Transferase</keyword>
<dbReference type="GO" id="GO:0001666">
    <property type="term" value="P:response to hypoxia"/>
    <property type="evidence" value="ECO:0007669"/>
    <property type="project" value="TreeGrafter"/>
</dbReference>
<keyword evidence="7" id="KW-0319">Glycerol metabolism</keyword>
<dbReference type="GO" id="GO:0004144">
    <property type="term" value="F:diacylglycerol O-acyltransferase activity"/>
    <property type="evidence" value="ECO:0007669"/>
    <property type="project" value="UniProtKB-EC"/>
</dbReference>
<dbReference type="Pfam" id="PF03007">
    <property type="entry name" value="WS_DGAT_cat"/>
    <property type="match status" value="1"/>
</dbReference>
<evidence type="ECO:0000256" key="10">
    <source>
        <dbReference type="ARBA" id="ARBA00048109"/>
    </source>
</evidence>
<dbReference type="EMBL" id="JAADZU010000008">
    <property type="protein sequence ID" value="NDK88769.1"/>
    <property type="molecule type" value="Genomic_DNA"/>
</dbReference>
<dbReference type="GO" id="GO:0005886">
    <property type="term" value="C:plasma membrane"/>
    <property type="evidence" value="ECO:0007669"/>
    <property type="project" value="TreeGrafter"/>
</dbReference>
<evidence type="ECO:0000256" key="4">
    <source>
        <dbReference type="ARBA" id="ARBA00013244"/>
    </source>
</evidence>
<dbReference type="PANTHER" id="PTHR31650:SF1">
    <property type="entry name" value="WAX ESTER SYNTHASE_DIACYLGLYCEROL ACYLTRANSFERASE 4-RELATED"/>
    <property type="match status" value="1"/>
</dbReference>
<evidence type="ECO:0000256" key="9">
    <source>
        <dbReference type="ARBA" id="ARBA00023315"/>
    </source>
</evidence>
<dbReference type="Pfam" id="PF06974">
    <property type="entry name" value="WS_DGAT_C"/>
    <property type="match status" value="1"/>
</dbReference>
<comment type="similarity">
    <text evidence="3">Belongs to the long-chain O-acyltransferase family.</text>
</comment>
<keyword evidence="9" id="KW-0012">Acyltransferase</keyword>
<evidence type="ECO:0000256" key="8">
    <source>
        <dbReference type="ARBA" id="ARBA00023098"/>
    </source>
</evidence>
<dbReference type="InterPro" id="IPR045034">
    <property type="entry name" value="O-acyltransferase_WSD1-like"/>
</dbReference>
<proteinExistence type="inferred from homology"/>
<name>A0A7K3LKG8_9ACTN</name>
<comment type="catalytic activity">
    <reaction evidence="10">
        <text>an acyl-CoA + a 1,2-diacyl-sn-glycerol = a triacyl-sn-glycerol + CoA</text>
        <dbReference type="Rhea" id="RHEA:10868"/>
        <dbReference type="ChEBI" id="CHEBI:17815"/>
        <dbReference type="ChEBI" id="CHEBI:57287"/>
        <dbReference type="ChEBI" id="CHEBI:58342"/>
        <dbReference type="ChEBI" id="CHEBI:64615"/>
        <dbReference type="EC" id="2.3.1.20"/>
    </reaction>
</comment>
<keyword evidence="5" id="KW-0444">Lipid biosynthesis</keyword>
<evidence type="ECO:0000256" key="5">
    <source>
        <dbReference type="ARBA" id="ARBA00022516"/>
    </source>
</evidence>
<evidence type="ECO:0000256" key="7">
    <source>
        <dbReference type="ARBA" id="ARBA00022798"/>
    </source>
</evidence>
<evidence type="ECO:0000259" key="11">
    <source>
        <dbReference type="Pfam" id="PF03007"/>
    </source>
</evidence>
<dbReference type="GO" id="GO:0006071">
    <property type="term" value="P:glycerol metabolic process"/>
    <property type="evidence" value="ECO:0007669"/>
    <property type="project" value="UniProtKB-KW"/>
</dbReference>
<dbReference type="InterPro" id="IPR009721">
    <property type="entry name" value="O-acyltransferase_WSD1_C"/>
</dbReference>
<dbReference type="UniPathway" id="UPA00282"/>
<accession>A0A7K3LKG8</accession>
<evidence type="ECO:0000256" key="2">
    <source>
        <dbReference type="ARBA" id="ARBA00005189"/>
    </source>
</evidence>
<comment type="pathway">
    <text evidence="1">Glycerolipid metabolism; triacylglycerol biosynthesis.</text>
</comment>
<gene>
    <name evidence="13" type="ORF">GYA93_04120</name>
</gene>
<dbReference type="InterPro" id="IPR023213">
    <property type="entry name" value="CAT-like_dom_sf"/>
</dbReference>
<evidence type="ECO:0000313" key="14">
    <source>
        <dbReference type="Proteomes" id="UP000466307"/>
    </source>
</evidence>
<keyword evidence="14" id="KW-1185">Reference proteome</keyword>
<dbReference type="GO" id="GO:0019432">
    <property type="term" value="P:triglyceride biosynthetic process"/>
    <property type="evidence" value="ECO:0007669"/>
    <property type="project" value="UniProtKB-UniPathway"/>
</dbReference>
<evidence type="ECO:0000259" key="12">
    <source>
        <dbReference type="Pfam" id="PF06974"/>
    </source>
</evidence>